<feature type="region of interest" description="Disordered" evidence="1">
    <location>
        <begin position="195"/>
        <end position="456"/>
    </location>
</feature>
<evidence type="ECO:0000313" key="3">
    <source>
        <dbReference type="Proteomes" id="UP000622797"/>
    </source>
</evidence>
<gene>
    <name evidence="2" type="ORF">FSARC_724</name>
</gene>
<feature type="compositionally biased region" description="Low complexity" evidence="1">
    <location>
        <begin position="408"/>
        <end position="417"/>
    </location>
</feature>
<evidence type="ECO:0000256" key="1">
    <source>
        <dbReference type="SAM" id="MobiDB-lite"/>
    </source>
</evidence>
<sequence>MSDLGSEYVTEVFEREQLPSQLVKFYHKRDYFVGASSWKVNCGRRPDSMMGKSLDTALESRGGLLLEEETVRPGGSGARLESGRGVHDLEVRVPEVQFLLDPIAMYRGGTHHAVGREVEGIDIGESDQERVRADESVARLHAGTDTNARGLLLPSEIGNAIARGSEIENGTVIEYQQEDVISSDVMTGELPWPTSPFGVIRRDRSPLVRSPVPGPRGGSYRPRSRSMSRRGNDRYQSYRRVSPPRESGISSAITSQSASGRSSPRPSSVRARSPLPSREESPHHAMSGVVPPREVPRPGPYDLNASAPSRSPPRGPAALRAPPTGPAANRNFTAPGASPAPPPPARIQTPTVPPLRSGTTSPTIPPAGPRGYVPPARGGFPPRGGRGGWNQPPARHMSGPSPTPSTPNGPSTIPTGPRATQSNAPSTSTPTQSRPFNPPTGPSAQHAGGARQTLAQSMLATLPPIIPGGKLDPSMTPLALGVTRELEPHYRKLKDEEEKVRDELHAKQERLRKSLYTWNRLERDSRAWEMRSDLSEKSMKNLAGEGMGGAAF</sequence>
<keyword evidence="3" id="KW-1185">Reference proteome</keyword>
<reference evidence="2" key="1">
    <citation type="journal article" date="2020" name="BMC Genomics">
        <title>Correction to: Identification and distribution of gene clusters required for synthesis of sphingolipid metabolism inhibitors in diverse species of the filamentous fungus Fusarium.</title>
        <authorList>
            <person name="Kim H.S."/>
            <person name="Lohmar J.M."/>
            <person name="Busman M."/>
            <person name="Brown D.W."/>
            <person name="Naumann T.A."/>
            <person name="Divon H.H."/>
            <person name="Lysoe E."/>
            <person name="Uhlig S."/>
            <person name="Proctor R.H."/>
        </authorList>
    </citation>
    <scope>NUCLEOTIDE SEQUENCE</scope>
    <source>
        <strain evidence="2">NRRL 20472</strain>
    </source>
</reference>
<accession>A0A8H4UAU3</accession>
<reference evidence="2" key="2">
    <citation type="submission" date="2020-05" db="EMBL/GenBank/DDBJ databases">
        <authorList>
            <person name="Kim H.-S."/>
            <person name="Proctor R.H."/>
            <person name="Brown D.W."/>
        </authorList>
    </citation>
    <scope>NUCLEOTIDE SEQUENCE</scope>
    <source>
        <strain evidence="2">NRRL 20472</strain>
    </source>
</reference>
<feature type="compositionally biased region" description="Low complexity" evidence="1">
    <location>
        <begin position="255"/>
        <end position="276"/>
    </location>
</feature>
<name>A0A8H4UAU3_9HYPO</name>
<organism evidence="2 3">
    <name type="scientific">Fusarium sarcochroum</name>
    <dbReference type="NCBI Taxonomy" id="1208366"/>
    <lineage>
        <taxon>Eukaryota</taxon>
        <taxon>Fungi</taxon>
        <taxon>Dikarya</taxon>
        <taxon>Ascomycota</taxon>
        <taxon>Pezizomycotina</taxon>
        <taxon>Sordariomycetes</taxon>
        <taxon>Hypocreomycetidae</taxon>
        <taxon>Hypocreales</taxon>
        <taxon>Nectriaceae</taxon>
        <taxon>Fusarium</taxon>
        <taxon>Fusarium lateritium species complex</taxon>
    </lineage>
</organism>
<dbReference type="EMBL" id="JABEXW010000045">
    <property type="protein sequence ID" value="KAF4972824.1"/>
    <property type="molecule type" value="Genomic_DNA"/>
</dbReference>
<feature type="compositionally biased region" description="Low complexity" evidence="1">
    <location>
        <begin position="316"/>
        <end position="337"/>
    </location>
</feature>
<protein>
    <submittedName>
        <fullName evidence="2">Uncharacterized protein</fullName>
    </submittedName>
</protein>
<dbReference type="Proteomes" id="UP000622797">
    <property type="component" value="Unassembled WGS sequence"/>
</dbReference>
<evidence type="ECO:0000313" key="2">
    <source>
        <dbReference type="EMBL" id="KAF4972824.1"/>
    </source>
</evidence>
<proteinExistence type="predicted"/>
<dbReference type="OrthoDB" id="5424692at2759"/>
<feature type="compositionally biased region" description="Polar residues" evidence="1">
    <location>
        <begin position="418"/>
        <end position="435"/>
    </location>
</feature>
<dbReference type="AlphaFoldDB" id="A0A8H4UAU3"/>
<comment type="caution">
    <text evidence="2">The sequence shown here is derived from an EMBL/GenBank/DDBJ whole genome shotgun (WGS) entry which is preliminary data.</text>
</comment>